<keyword evidence="1 2" id="KW-0175">Coiled coil</keyword>
<keyword evidence="5" id="KW-1185">Reference proteome</keyword>
<dbReference type="AlphaFoldDB" id="A0A6A6M438"/>
<dbReference type="PANTHER" id="PTHR23160:SF20">
    <property type="entry name" value="OS02G0439200 PROTEIN"/>
    <property type="match status" value="1"/>
</dbReference>
<evidence type="ECO:0000256" key="2">
    <source>
        <dbReference type="SAM" id="Coils"/>
    </source>
</evidence>
<sequence length="255" mass="29453">MLDDAKHEIDLLKNNILESKNEFQNSKTEWEQKEQNLMNRVKKSEEEHSSLEREIDRLVNLLRQTEEEACATKEEEAQLKDSLKEVEAEVISLQEALGESNVEGMKLKKSLLDKENELQNLFQENEELRTREAISLKKTVPMVAAKVENVNGKPKEDETKEKENDSVEVEFKMWESCKIEKKEFSPEREPEQESFEDEVDSKAEGVENFDQINGLSSTENGDGESSPSKQQQQKKKKPLFRKFGSLLEKGTSNQK</sequence>
<evidence type="ECO:0000313" key="4">
    <source>
        <dbReference type="EMBL" id="KAF2306729.1"/>
    </source>
</evidence>
<proteinExistence type="predicted"/>
<protein>
    <recommendedName>
        <fullName evidence="6">WEB family protein</fullName>
    </recommendedName>
</protein>
<feature type="coiled-coil region" evidence="2">
    <location>
        <begin position="2"/>
        <end position="131"/>
    </location>
</feature>
<comment type="caution">
    <text evidence="4">The sequence shown here is derived from an EMBL/GenBank/DDBJ whole genome shotgun (WGS) entry which is preliminary data.</text>
</comment>
<name>A0A6A6M438_HEVBR</name>
<feature type="compositionally biased region" description="Basic and acidic residues" evidence="3">
    <location>
        <begin position="153"/>
        <end position="167"/>
    </location>
</feature>
<dbReference type="GO" id="GO:0007131">
    <property type="term" value="P:reciprocal meiotic recombination"/>
    <property type="evidence" value="ECO:0007669"/>
    <property type="project" value="TreeGrafter"/>
</dbReference>
<evidence type="ECO:0000313" key="5">
    <source>
        <dbReference type="Proteomes" id="UP000467840"/>
    </source>
</evidence>
<evidence type="ECO:0000256" key="1">
    <source>
        <dbReference type="ARBA" id="ARBA00023054"/>
    </source>
</evidence>
<feature type="region of interest" description="Disordered" evidence="3">
    <location>
        <begin position="147"/>
        <end position="167"/>
    </location>
</feature>
<dbReference type="Proteomes" id="UP000467840">
    <property type="component" value="Chromosome 9"/>
</dbReference>
<reference evidence="4 5" key="1">
    <citation type="journal article" date="2020" name="Mol. Plant">
        <title>The Chromosome-Based Rubber Tree Genome Provides New Insights into Spurge Genome Evolution and Rubber Biosynthesis.</title>
        <authorList>
            <person name="Liu J."/>
            <person name="Shi C."/>
            <person name="Shi C.C."/>
            <person name="Li W."/>
            <person name="Zhang Q.J."/>
            <person name="Zhang Y."/>
            <person name="Li K."/>
            <person name="Lu H.F."/>
            <person name="Shi C."/>
            <person name="Zhu S.T."/>
            <person name="Xiao Z.Y."/>
            <person name="Nan H."/>
            <person name="Yue Y."/>
            <person name="Zhu X.G."/>
            <person name="Wu Y."/>
            <person name="Hong X.N."/>
            <person name="Fan G.Y."/>
            <person name="Tong Y."/>
            <person name="Zhang D."/>
            <person name="Mao C.L."/>
            <person name="Liu Y.L."/>
            <person name="Hao S.J."/>
            <person name="Liu W.Q."/>
            <person name="Lv M.Q."/>
            <person name="Zhang H.B."/>
            <person name="Liu Y."/>
            <person name="Hu-Tang G.R."/>
            <person name="Wang J.P."/>
            <person name="Wang J.H."/>
            <person name="Sun Y.H."/>
            <person name="Ni S.B."/>
            <person name="Chen W.B."/>
            <person name="Zhang X.C."/>
            <person name="Jiao Y.N."/>
            <person name="Eichler E.E."/>
            <person name="Li G.H."/>
            <person name="Liu X."/>
            <person name="Gao L.Z."/>
        </authorList>
    </citation>
    <scope>NUCLEOTIDE SEQUENCE [LARGE SCALE GENOMIC DNA]</scope>
    <source>
        <strain evidence="5">cv. GT1</strain>
        <tissue evidence="4">Leaf</tissue>
    </source>
</reference>
<gene>
    <name evidence="4" type="ORF">GH714_020897</name>
</gene>
<feature type="region of interest" description="Disordered" evidence="3">
    <location>
        <begin position="180"/>
        <end position="255"/>
    </location>
</feature>
<accession>A0A6A6M438</accession>
<dbReference type="EMBL" id="JAAGAX010000008">
    <property type="protein sequence ID" value="KAF2306729.1"/>
    <property type="molecule type" value="Genomic_DNA"/>
</dbReference>
<feature type="compositionally biased region" description="Polar residues" evidence="3">
    <location>
        <begin position="210"/>
        <end position="228"/>
    </location>
</feature>
<evidence type="ECO:0008006" key="6">
    <source>
        <dbReference type="Google" id="ProtNLM"/>
    </source>
</evidence>
<organism evidence="4 5">
    <name type="scientific">Hevea brasiliensis</name>
    <name type="common">Para rubber tree</name>
    <name type="synonym">Siphonia brasiliensis</name>
    <dbReference type="NCBI Taxonomy" id="3981"/>
    <lineage>
        <taxon>Eukaryota</taxon>
        <taxon>Viridiplantae</taxon>
        <taxon>Streptophyta</taxon>
        <taxon>Embryophyta</taxon>
        <taxon>Tracheophyta</taxon>
        <taxon>Spermatophyta</taxon>
        <taxon>Magnoliopsida</taxon>
        <taxon>eudicotyledons</taxon>
        <taxon>Gunneridae</taxon>
        <taxon>Pentapetalae</taxon>
        <taxon>rosids</taxon>
        <taxon>fabids</taxon>
        <taxon>Malpighiales</taxon>
        <taxon>Euphorbiaceae</taxon>
        <taxon>Crotonoideae</taxon>
        <taxon>Micrandreae</taxon>
        <taxon>Hevea</taxon>
    </lineage>
</organism>
<feature type="compositionally biased region" description="Basic and acidic residues" evidence="3">
    <location>
        <begin position="180"/>
        <end position="191"/>
    </location>
</feature>
<dbReference type="PANTHER" id="PTHR23160">
    <property type="entry name" value="SYNAPTONEMAL COMPLEX PROTEIN-RELATED"/>
    <property type="match status" value="1"/>
</dbReference>
<evidence type="ECO:0000256" key="3">
    <source>
        <dbReference type="SAM" id="MobiDB-lite"/>
    </source>
</evidence>